<evidence type="ECO:0000313" key="8">
    <source>
        <dbReference type="Proteomes" id="UP000584670"/>
    </source>
</evidence>
<dbReference type="GO" id="GO:0046872">
    <property type="term" value="F:metal ion binding"/>
    <property type="evidence" value="ECO:0007669"/>
    <property type="project" value="UniProtKB-KW"/>
</dbReference>
<evidence type="ECO:0000256" key="4">
    <source>
        <dbReference type="ARBA" id="ARBA00022837"/>
    </source>
</evidence>
<comment type="caution">
    <text evidence="7">The sequence shown here is derived from an EMBL/GenBank/DDBJ whole genome shotgun (WGS) entry which is preliminary data.</text>
</comment>
<proteinExistence type="inferred from homology"/>
<protein>
    <submittedName>
        <fullName evidence="7">Archease</fullName>
    </submittedName>
</protein>
<gene>
    <name evidence="7" type="ORF">H4N64_11455</name>
</gene>
<keyword evidence="2" id="KW-0819">tRNA processing</keyword>
<organism evidence="7 8">
    <name type="scientific">Streptomyces cupreus</name>
    <dbReference type="NCBI Taxonomy" id="2759956"/>
    <lineage>
        <taxon>Bacteria</taxon>
        <taxon>Bacillati</taxon>
        <taxon>Actinomycetota</taxon>
        <taxon>Actinomycetes</taxon>
        <taxon>Kitasatosporales</taxon>
        <taxon>Streptomycetaceae</taxon>
        <taxon>Streptomyces</taxon>
    </lineage>
</organism>
<evidence type="ECO:0000256" key="2">
    <source>
        <dbReference type="ARBA" id="ARBA00022694"/>
    </source>
</evidence>
<comment type="similarity">
    <text evidence="1">Belongs to the archease family.</text>
</comment>
<sequence>MVGDLDDEVRARRQGESGHRSVPHTADARLRAWAPTREGCLAEAVLGMVGCFAEVSGVRPTAVERVRLAPGRDEDLLVALLDEVVFRLEVAGRVPVDVELTATDDGGLEVRMAVAELADVDIIGAVPKGISWQGLHIGPDPHGWSCTAIVDV</sequence>
<dbReference type="InterPro" id="IPR023572">
    <property type="entry name" value="Archease_dom"/>
</dbReference>
<evidence type="ECO:0000313" key="7">
    <source>
        <dbReference type="EMBL" id="MBC2902215.1"/>
    </source>
</evidence>
<reference evidence="7 8" key="1">
    <citation type="submission" date="2020-08" db="EMBL/GenBank/DDBJ databases">
        <title>Streptomyces sp. PSKA01 genome sequencing and assembly.</title>
        <authorList>
            <person name="Mandal S."/>
            <person name="Maiti P.K."/>
            <person name="Das P."/>
        </authorList>
    </citation>
    <scope>NUCLEOTIDE SEQUENCE [LARGE SCALE GENOMIC DNA]</scope>
    <source>
        <strain evidence="7 8">PSKA01</strain>
    </source>
</reference>
<dbReference type="EMBL" id="JACMSF010000009">
    <property type="protein sequence ID" value="MBC2902215.1"/>
    <property type="molecule type" value="Genomic_DNA"/>
</dbReference>
<dbReference type="SUPFAM" id="SSF69819">
    <property type="entry name" value="MTH1598-like"/>
    <property type="match status" value="1"/>
</dbReference>
<name>A0A7X1MB25_9ACTN</name>
<feature type="compositionally biased region" description="Basic and acidic residues" evidence="5">
    <location>
        <begin position="8"/>
        <end position="19"/>
    </location>
</feature>
<dbReference type="AlphaFoldDB" id="A0A7X1MB25"/>
<keyword evidence="3" id="KW-0479">Metal-binding</keyword>
<evidence type="ECO:0000256" key="5">
    <source>
        <dbReference type="SAM" id="MobiDB-lite"/>
    </source>
</evidence>
<dbReference type="InterPro" id="IPR036820">
    <property type="entry name" value="Archease_dom_sf"/>
</dbReference>
<accession>A0A7X1MB25</accession>
<keyword evidence="4" id="KW-0106">Calcium</keyword>
<dbReference type="Proteomes" id="UP000584670">
    <property type="component" value="Unassembled WGS sequence"/>
</dbReference>
<feature type="domain" description="Archease" evidence="6">
    <location>
        <begin position="20"/>
        <end position="152"/>
    </location>
</feature>
<evidence type="ECO:0000256" key="1">
    <source>
        <dbReference type="ARBA" id="ARBA00007963"/>
    </source>
</evidence>
<dbReference type="RefSeq" id="WP_186282184.1">
    <property type="nucleotide sequence ID" value="NZ_JACMSF010000009.1"/>
</dbReference>
<evidence type="ECO:0000256" key="3">
    <source>
        <dbReference type="ARBA" id="ARBA00022723"/>
    </source>
</evidence>
<feature type="region of interest" description="Disordered" evidence="5">
    <location>
        <begin position="1"/>
        <end position="25"/>
    </location>
</feature>
<dbReference type="Pfam" id="PF01951">
    <property type="entry name" value="Archease"/>
    <property type="match status" value="1"/>
</dbReference>
<dbReference type="Gene3D" id="3.55.10.10">
    <property type="entry name" value="Archease domain"/>
    <property type="match status" value="1"/>
</dbReference>
<evidence type="ECO:0000259" key="6">
    <source>
        <dbReference type="Pfam" id="PF01951"/>
    </source>
</evidence>
<dbReference type="GO" id="GO:0008033">
    <property type="term" value="P:tRNA processing"/>
    <property type="evidence" value="ECO:0007669"/>
    <property type="project" value="UniProtKB-KW"/>
</dbReference>
<keyword evidence="8" id="KW-1185">Reference proteome</keyword>